<dbReference type="Pfam" id="PF00828">
    <property type="entry name" value="Ribosomal_L27A"/>
    <property type="match status" value="1"/>
</dbReference>
<keyword evidence="3 4" id="KW-0687">Ribonucleoprotein</keyword>
<gene>
    <name evidence="4" type="primary">rplO</name>
    <name evidence="8" type="ORF">VE96_C0005G0032</name>
</gene>
<dbReference type="PANTHER" id="PTHR12934:SF11">
    <property type="entry name" value="LARGE RIBOSOMAL SUBUNIT PROTEIN UL15M"/>
    <property type="match status" value="1"/>
</dbReference>
<comment type="similarity">
    <text evidence="1 4 5">Belongs to the universal ribosomal protein uL15 family.</text>
</comment>
<feature type="compositionally biased region" description="Basic residues" evidence="6">
    <location>
        <begin position="11"/>
        <end position="20"/>
    </location>
</feature>
<dbReference type="EMBL" id="LCIJ01000005">
    <property type="protein sequence ID" value="KKT52943.1"/>
    <property type="molecule type" value="Genomic_DNA"/>
</dbReference>
<keyword evidence="4" id="KW-0699">rRNA-binding</keyword>
<dbReference type="InterPro" id="IPR001196">
    <property type="entry name" value="Ribosomal_uL15_CS"/>
</dbReference>
<keyword evidence="4" id="KW-0694">RNA-binding</keyword>
<organism evidence="8 9">
    <name type="scientific">candidate division Kazan bacterium GW2011_GWA1_44_22</name>
    <dbReference type="NCBI Taxonomy" id="1620410"/>
    <lineage>
        <taxon>Bacteria</taxon>
        <taxon>Bacteria division Kazan-3B-28</taxon>
    </lineage>
</organism>
<sequence>MNIQELTQLRTKNKGRRRVGRGGGSGRGTTSGRGTKGQKARTGGNVPAHFEGGQKPLMQIIPKKRGFRRPNRPRALILNVQDLPKLADNKALTIKILRDKGYLNGFDYVKILGQGEITVPIELEVHKISASAQNKIEAVGGKVKIVE</sequence>
<comment type="function">
    <text evidence="4">Binds to the 23S rRNA.</text>
</comment>
<dbReference type="InterPro" id="IPR036227">
    <property type="entry name" value="Ribosomal_uL15/eL18_sf"/>
</dbReference>
<dbReference type="GO" id="GO:0015934">
    <property type="term" value="C:large ribosomal subunit"/>
    <property type="evidence" value="ECO:0007669"/>
    <property type="project" value="InterPro"/>
</dbReference>
<evidence type="ECO:0000256" key="2">
    <source>
        <dbReference type="ARBA" id="ARBA00022980"/>
    </source>
</evidence>
<evidence type="ECO:0000313" key="9">
    <source>
        <dbReference type="Proteomes" id="UP000034752"/>
    </source>
</evidence>
<evidence type="ECO:0000313" key="8">
    <source>
        <dbReference type="EMBL" id="KKT52943.1"/>
    </source>
</evidence>
<dbReference type="InterPro" id="IPR030878">
    <property type="entry name" value="Ribosomal_uL15"/>
</dbReference>
<feature type="domain" description="Large ribosomal subunit protein uL15/eL18" evidence="7">
    <location>
        <begin position="78"/>
        <end position="143"/>
    </location>
</feature>
<comment type="subunit">
    <text evidence="4">Part of the 50S ribosomal subunit.</text>
</comment>
<evidence type="ECO:0000256" key="1">
    <source>
        <dbReference type="ARBA" id="ARBA00007320"/>
    </source>
</evidence>
<dbReference type="NCBIfam" id="TIGR01071">
    <property type="entry name" value="rplO_bact"/>
    <property type="match status" value="1"/>
</dbReference>
<comment type="caution">
    <text evidence="8">The sequence shown here is derived from an EMBL/GenBank/DDBJ whole genome shotgun (WGS) entry which is preliminary data.</text>
</comment>
<protein>
    <recommendedName>
        <fullName evidence="4">Large ribosomal subunit protein uL15</fullName>
    </recommendedName>
</protein>
<feature type="region of interest" description="Disordered" evidence="6">
    <location>
        <begin position="1"/>
        <end position="55"/>
    </location>
</feature>
<dbReference type="PANTHER" id="PTHR12934">
    <property type="entry name" value="50S RIBOSOMAL PROTEIN L15"/>
    <property type="match status" value="1"/>
</dbReference>
<dbReference type="GO" id="GO:0003735">
    <property type="term" value="F:structural constituent of ribosome"/>
    <property type="evidence" value="ECO:0007669"/>
    <property type="project" value="InterPro"/>
</dbReference>
<evidence type="ECO:0000256" key="3">
    <source>
        <dbReference type="ARBA" id="ARBA00023274"/>
    </source>
</evidence>
<keyword evidence="2 4" id="KW-0689">Ribosomal protein</keyword>
<dbReference type="PROSITE" id="PS00475">
    <property type="entry name" value="RIBOSOMAL_L15"/>
    <property type="match status" value="1"/>
</dbReference>
<dbReference type="GO" id="GO:0006412">
    <property type="term" value="P:translation"/>
    <property type="evidence" value="ECO:0007669"/>
    <property type="project" value="UniProtKB-UniRule"/>
</dbReference>
<dbReference type="GO" id="GO:0019843">
    <property type="term" value="F:rRNA binding"/>
    <property type="evidence" value="ECO:0007669"/>
    <property type="project" value="UniProtKB-UniRule"/>
</dbReference>
<dbReference type="PATRIC" id="fig|1620410.3.peg.135"/>
<dbReference type="InterPro" id="IPR021131">
    <property type="entry name" value="Ribosomal_uL15/eL18"/>
</dbReference>
<accession>A0A0G1I294</accession>
<proteinExistence type="inferred from homology"/>
<dbReference type="HAMAP" id="MF_01341">
    <property type="entry name" value="Ribosomal_uL15"/>
    <property type="match status" value="1"/>
</dbReference>
<reference evidence="8 9" key="1">
    <citation type="journal article" date="2015" name="Nature">
        <title>rRNA introns, odd ribosomes, and small enigmatic genomes across a large radiation of phyla.</title>
        <authorList>
            <person name="Brown C.T."/>
            <person name="Hug L.A."/>
            <person name="Thomas B.C."/>
            <person name="Sharon I."/>
            <person name="Castelle C.J."/>
            <person name="Singh A."/>
            <person name="Wilkins M.J."/>
            <person name="Williams K.H."/>
            <person name="Banfield J.F."/>
        </authorList>
    </citation>
    <scope>NUCLEOTIDE SEQUENCE [LARGE SCALE GENOMIC DNA]</scope>
</reference>
<dbReference type="AlphaFoldDB" id="A0A0G1I294"/>
<dbReference type="Proteomes" id="UP000034752">
    <property type="component" value="Unassembled WGS sequence"/>
</dbReference>
<evidence type="ECO:0000259" key="7">
    <source>
        <dbReference type="Pfam" id="PF00828"/>
    </source>
</evidence>
<dbReference type="SUPFAM" id="SSF52080">
    <property type="entry name" value="Ribosomal proteins L15p and L18e"/>
    <property type="match status" value="1"/>
</dbReference>
<feature type="compositionally biased region" description="Gly residues" evidence="6">
    <location>
        <begin position="21"/>
        <end position="35"/>
    </location>
</feature>
<dbReference type="Gene3D" id="3.100.10.10">
    <property type="match status" value="1"/>
</dbReference>
<dbReference type="InterPro" id="IPR005749">
    <property type="entry name" value="Ribosomal_uL15_bac-type"/>
</dbReference>
<evidence type="ECO:0000256" key="4">
    <source>
        <dbReference type="HAMAP-Rule" id="MF_01341"/>
    </source>
</evidence>
<name>A0A0G1I294_UNCK3</name>
<evidence type="ECO:0000256" key="5">
    <source>
        <dbReference type="RuleBase" id="RU003888"/>
    </source>
</evidence>
<evidence type="ECO:0000256" key="6">
    <source>
        <dbReference type="SAM" id="MobiDB-lite"/>
    </source>
</evidence>